<proteinExistence type="predicted"/>
<evidence type="ECO:0000313" key="2">
    <source>
        <dbReference type="Proteomes" id="UP001321760"/>
    </source>
</evidence>
<dbReference type="AlphaFoldDB" id="A0AAV9GWB8"/>
<sequence length="217" mass="24094">MADPISIVGTAGAVLGIIDVLAKTIRSLQDLRAQWKTIDTVVLTFELQLTSLNAALTQIKRWMDANSKDPHYQLAIDLDRCVSHCQLLVATISAEIDALKATEADQSIAGKVTLLFKTQGMAEIQKMIDHVTNALGLLLSACNRHTRSATLVAQRSFIEKPAVRREINKVEKDTQSLLVHRDADSLRSFFTGTVTSSKRSLVFDFDSELLPSRIYRR</sequence>
<keyword evidence="2" id="KW-1185">Reference proteome</keyword>
<organism evidence="1 2">
    <name type="scientific">Podospora aff. communis PSN243</name>
    <dbReference type="NCBI Taxonomy" id="3040156"/>
    <lineage>
        <taxon>Eukaryota</taxon>
        <taxon>Fungi</taxon>
        <taxon>Dikarya</taxon>
        <taxon>Ascomycota</taxon>
        <taxon>Pezizomycotina</taxon>
        <taxon>Sordariomycetes</taxon>
        <taxon>Sordariomycetidae</taxon>
        <taxon>Sordariales</taxon>
        <taxon>Podosporaceae</taxon>
        <taxon>Podospora</taxon>
    </lineage>
</organism>
<comment type="caution">
    <text evidence="1">The sequence shown here is derived from an EMBL/GenBank/DDBJ whole genome shotgun (WGS) entry which is preliminary data.</text>
</comment>
<dbReference type="Proteomes" id="UP001321760">
    <property type="component" value="Unassembled WGS sequence"/>
</dbReference>
<feature type="non-terminal residue" evidence="1">
    <location>
        <position position="217"/>
    </location>
</feature>
<accession>A0AAV9GWB8</accession>
<name>A0AAV9GWB8_9PEZI</name>
<evidence type="ECO:0000313" key="1">
    <source>
        <dbReference type="EMBL" id="KAK4452219.1"/>
    </source>
</evidence>
<dbReference type="EMBL" id="MU865925">
    <property type="protein sequence ID" value="KAK4452219.1"/>
    <property type="molecule type" value="Genomic_DNA"/>
</dbReference>
<reference evidence="1" key="1">
    <citation type="journal article" date="2023" name="Mol. Phylogenet. Evol.">
        <title>Genome-scale phylogeny and comparative genomics of the fungal order Sordariales.</title>
        <authorList>
            <person name="Hensen N."/>
            <person name="Bonometti L."/>
            <person name="Westerberg I."/>
            <person name="Brannstrom I.O."/>
            <person name="Guillou S."/>
            <person name="Cros-Aarteil S."/>
            <person name="Calhoun S."/>
            <person name="Haridas S."/>
            <person name="Kuo A."/>
            <person name="Mondo S."/>
            <person name="Pangilinan J."/>
            <person name="Riley R."/>
            <person name="LaButti K."/>
            <person name="Andreopoulos B."/>
            <person name="Lipzen A."/>
            <person name="Chen C."/>
            <person name="Yan M."/>
            <person name="Daum C."/>
            <person name="Ng V."/>
            <person name="Clum A."/>
            <person name="Steindorff A."/>
            <person name="Ohm R.A."/>
            <person name="Martin F."/>
            <person name="Silar P."/>
            <person name="Natvig D.O."/>
            <person name="Lalanne C."/>
            <person name="Gautier V."/>
            <person name="Ament-Velasquez S.L."/>
            <person name="Kruys A."/>
            <person name="Hutchinson M.I."/>
            <person name="Powell A.J."/>
            <person name="Barry K."/>
            <person name="Miller A.N."/>
            <person name="Grigoriev I.V."/>
            <person name="Debuchy R."/>
            <person name="Gladieux P."/>
            <person name="Hiltunen Thoren M."/>
            <person name="Johannesson H."/>
        </authorList>
    </citation>
    <scope>NUCLEOTIDE SEQUENCE</scope>
    <source>
        <strain evidence="1">PSN243</strain>
    </source>
</reference>
<evidence type="ECO:0008006" key="3">
    <source>
        <dbReference type="Google" id="ProtNLM"/>
    </source>
</evidence>
<protein>
    <recommendedName>
        <fullName evidence="3">Fungal N-terminal domain-containing protein</fullName>
    </recommendedName>
</protein>
<reference evidence="1" key="2">
    <citation type="submission" date="2023-05" db="EMBL/GenBank/DDBJ databases">
        <authorList>
            <consortium name="Lawrence Berkeley National Laboratory"/>
            <person name="Steindorff A."/>
            <person name="Hensen N."/>
            <person name="Bonometti L."/>
            <person name="Westerberg I."/>
            <person name="Brannstrom I.O."/>
            <person name="Guillou S."/>
            <person name="Cros-Aarteil S."/>
            <person name="Calhoun S."/>
            <person name="Haridas S."/>
            <person name="Kuo A."/>
            <person name="Mondo S."/>
            <person name="Pangilinan J."/>
            <person name="Riley R."/>
            <person name="Labutti K."/>
            <person name="Andreopoulos B."/>
            <person name="Lipzen A."/>
            <person name="Chen C."/>
            <person name="Yanf M."/>
            <person name="Daum C."/>
            <person name="Ng V."/>
            <person name="Clum A."/>
            <person name="Ohm R."/>
            <person name="Martin F."/>
            <person name="Silar P."/>
            <person name="Natvig D."/>
            <person name="Lalanne C."/>
            <person name="Gautier V."/>
            <person name="Ament-Velasquez S.L."/>
            <person name="Kruys A."/>
            <person name="Hutchinson M.I."/>
            <person name="Powell A.J."/>
            <person name="Barry K."/>
            <person name="Miller A.N."/>
            <person name="Grigoriev I.V."/>
            <person name="Debuchy R."/>
            <person name="Gladieux P."/>
            <person name="Thoren M.H."/>
            <person name="Johannesson H."/>
        </authorList>
    </citation>
    <scope>NUCLEOTIDE SEQUENCE</scope>
    <source>
        <strain evidence="1">PSN243</strain>
    </source>
</reference>
<gene>
    <name evidence="1" type="ORF">QBC34DRAFT_274095</name>
</gene>